<dbReference type="Pfam" id="PF02518">
    <property type="entry name" value="HATPase_c"/>
    <property type="match status" value="1"/>
</dbReference>
<dbReference type="InterPro" id="IPR055558">
    <property type="entry name" value="DUF7134"/>
</dbReference>
<keyword evidence="8" id="KW-0902">Two-component regulatory system</keyword>
<evidence type="ECO:0000256" key="8">
    <source>
        <dbReference type="ARBA" id="ARBA00023012"/>
    </source>
</evidence>
<protein>
    <recommendedName>
        <fullName evidence="2">histidine kinase</fullName>
        <ecNumber evidence="2">2.7.13.3</ecNumber>
    </recommendedName>
</protein>
<dbReference type="Proteomes" id="UP001442841">
    <property type="component" value="Chromosome"/>
</dbReference>
<keyword evidence="7" id="KW-0067">ATP-binding</keyword>
<dbReference type="PANTHER" id="PTHR24421">
    <property type="entry name" value="NITRATE/NITRITE SENSOR PROTEIN NARX-RELATED"/>
    <property type="match status" value="1"/>
</dbReference>
<feature type="domain" description="Signal transduction histidine kinase subgroup 3 dimerisation and phosphoacceptor" evidence="12">
    <location>
        <begin position="202"/>
        <end position="266"/>
    </location>
</feature>
<evidence type="ECO:0000256" key="1">
    <source>
        <dbReference type="ARBA" id="ARBA00000085"/>
    </source>
</evidence>
<dbReference type="Pfam" id="PF07730">
    <property type="entry name" value="HisKA_3"/>
    <property type="match status" value="1"/>
</dbReference>
<reference evidence="14 15" key="1">
    <citation type="submission" date="2024-04" db="EMBL/GenBank/DDBJ databases">
        <title>Isolation of an actinomycete strain from pig manure.</title>
        <authorList>
            <person name="Gong T."/>
            <person name="Yu Z."/>
            <person name="An M."/>
            <person name="Wei C."/>
            <person name="Yang W."/>
            <person name="Liu L."/>
        </authorList>
    </citation>
    <scope>NUCLEOTIDE SEQUENCE [LARGE SCALE GENOMIC DNA]</scope>
    <source>
        <strain evidence="14 15">ZF39</strain>
    </source>
</reference>
<dbReference type="Gene3D" id="1.20.5.1930">
    <property type="match status" value="1"/>
</dbReference>
<name>A0ABZ3FWF7_9ACTN</name>
<keyword evidence="5" id="KW-0547">Nucleotide-binding</keyword>
<dbReference type="RefSeq" id="WP_425310587.1">
    <property type="nucleotide sequence ID" value="NZ_CP154795.1"/>
</dbReference>
<evidence type="ECO:0000256" key="4">
    <source>
        <dbReference type="ARBA" id="ARBA00022679"/>
    </source>
</evidence>
<keyword evidence="10" id="KW-0472">Membrane</keyword>
<evidence type="ECO:0000256" key="9">
    <source>
        <dbReference type="SAM" id="MobiDB-lite"/>
    </source>
</evidence>
<feature type="transmembrane region" description="Helical" evidence="10">
    <location>
        <begin position="20"/>
        <end position="40"/>
    </location>
</feature>
<evidence type="ECO:0000256" key="10">
    <source>
        <dbReference type="SAM" id="Phobius"/>
    </source>
</evidence>
<dbReference type="InterPro" id="IPR036890">
    <property type="entry name" value="HATPase_C_sf"/>
</dbReference>
<gene>
    <name evidence="14" type="ORF">AADG42_18045</name>
</gene>
<keyword evidence="10" id="KW-1133">Transmembrane helix</keyword>
<evidence type="ECO:0000313" key="14">
    <source>
        <dbReference type="EMBL" id="XAN09137.1"/>
    </source>
</evidence>
<dbReference type="SUPFAM" id="SSF55874">
    <property type="entry name" value="ATPase domain of HSP90 chaperone/DNA topoisomerase II/histidine kinase"/>
    <property type="match status" value="1"/>
</dbReference>
<dbReference type="InterPro" id="IPR011712">
    <property type="entry name" value="Sig_transdc_His_kin_sub3_dim/P"/>
</dbReference>
<feature type="region of interest" description="Disordered" evidence="9">
    <location>
        <begin position="401"/>
        <end position="425"/>
    </location>
</feature>
<keyword evidence="10" id="KW-0812">Transmembrane</keyword>
<dbReference type="EC" id="2.7.13.3" evidence="2"/>
<evidence type="ECO:0000313" key="15">
    <source>
        <dbReference type="Proteomes" id="UP001442841"/>
    </source>
</evidence>
<feature type="domain" description="DUF7134" evidence="13">
    <location>
        <begin position="14"/>
        <end position="167"/>
    </location>
</feature>
<comment type="catalytic activity">
    <reaction evidence="1">
        <text>ATP + protein L-histidine = ADP + protein N-phospho-L-histidine.</text>
        <dbReference type="EC" id="2.7.13.3"/>
    </reaction>
</comment>
<dbReference type="InterPro" id="IPR050482">
    <property type="entry name" value="Sensor_HK_TwoCompSys"/>
</dbReference>
<dbReference type="GO" id="GO:0016301">
    <property type="term" value="F:kinase activity"/>
    <property type="evidence" value="ECO:0007669"/>
    <property type="project" value="UniProtKB-KW"/>
</dbReference>
<proteinExistence type="predicted"/>
<evidence type="ECO:0000256" key="7">
    <source>
        <dbReference type="ARBA" id="ARBA00022840"/>
    </source>
</evidence>
<feature type="transmembrane region" description="Helical" evidence="10">
    <location>
        <begin position="141"/>
        <end position="161"/>
    </location>
</feature>
<dbReference type="Gene3D" id="3.30.565.10">
    <property type="entry name" value="Histidine kinase-like ATPase, C-terminal domain"/>
    <property type="match status" value="1"/>
</dbReference>
<feature type="transmembrane region" description="Helical" evidence="10">
    <location>
        <begin position="118"/>
        <end position="135"/>
    </location>
</feature>
<keyword evidence="15" id="KW-1185">Reference proteome</keyword>
<evidence type="ECO:0000256" key="2">
    <source>
        <dbReference type="ARBA" id="ARBA00012438"/>
    </source>
</evidence>
<sequence length="425" mass="45961">MSLRDRISSATTRAARRNKLSGDLALTGLVLLLAAFFPYAIGFRYLSSPIELQFVVSIALIAPLALRSRYPQVMLLLSTLGGIGHMLVVNGPLPALVAIPLVVYSVAREVDARSSRSAVLVGLAASIAGPLQWYLLNRWELNFLVIVVLVCLGMVLTPYVIGRRLRETEKAAEVAERNEQERVQTLLAERDQRARMAEINARQQIARELHDIVAHSLSVMIVQAEGGRALAAKKPERAAEVLETIAGTGREALVEMRRIVGVLRNTPEEDSAYAPMPGLGDIGEMVHRTGERVRLLRSGDTPECGAATQLTVYRIVQEALTNFLKHAGPGARAEVRLTFDADRIQVDVTDDGLGAESRSDGLGNGLKGMHERVAARGGTLEAGPRPEGGFRVYAVVPVSPTGSQLRTGPGADHTTPFRTPRKGLP</sequence>
<dbReference type="EMBL" id="CP154795">
    <property type="protein sequence ID" value="XAN09137.1"/>
    <property type="molecule type" value="Genomic_DNA"/>
</dbReference>
<dbReference type="CDD" id="cd16917">
    <property type="entry name" value="HATPase_UhpB-NarQ-NarX-like"/>
    <property type="match status" value="1"/>
</dbReference>
<feature type="transmembrane region" description="Helical" evidence="10">
    <location>
        <begin position="82"/>
        <end position="106"/>
    </location>
</feature>
<keyword evidence="6 14" id="KW-0418">Kinase</keyword>
<evidence type="ECO:0000259" key="11">
    <source>
        <dbReference type="Pfam" id="PF02518"/>
    </source>
</evidence>
<accession>A0ABZ3FWF7</accession>
<dbReference type="InterPro" id="IPR003594">
    <property type="entry name" value="HATPase_dom"/>
</dbReference>
<keyword evidence="4" id="KW-0808">Transferase</keyword>
<evidence type="ECO:0000259" key="12">
    <source>
        <dbReference type="Pfam" id="PF07730"/>
    </source>
</evidence>
<organism evidence="14 15">
    <name type="scientific">Ammonicoccus fulvus</name>
    <dbReference type="NCBI Taxonomy" id="3138240"/>
    <lineage>
        <taxon>Bacteria</taxon>
        <taxon>Bacillati</taxon>
        <taxon>Actinomycetota</taxon>
        <taxon>Actinomycetes</taxon>
        <taxon>Propionibacteriales</taxon>
        <taxon>Propionibacteriaceae</taxon>
        <taxon>Ammonicoccus</taxon>
    </lineage>
</organism>
<evidence type="ECO:0000256" key="3">
    <source>
        <dbReference type="ARBA" id="ARBA00022553"/>
    </source>
</evidence>
<evidence type="ECO:0000259" key="13">
    <source>
        <dbReference type="Pfam" id="PF23539"/>
    </source>
</evidence>
<feature type="domain" description="Histidine kinase/HSP90-like ATPase" evidence="11">
    <location>
        <begin position="309"/>
        <end position="398"/>
    </location>
</feature>
<dbReference type="Pfam" id="PF23539">
    <property type="entry name" value="DUF7134"/>
    <property type="match status" value="1"/>
</dbReference>
<evidence type="ECO:0000256" key="5">
    <source>
        <dbReference type="ARBA" id="ARBA00022741"/>
    </source>
</evidence>
<dbReference type="PANTHER" id="PTHR24421:SF10">
    <property type="entry name" value="NITRATE_NITRITE SENSOR PROTEIN NARQ"/>
    <property type="match status" value="1"/>
</dbReference>
<evidence type="ECO:0000256" key="6">
    <source>
        <dbReference type="ARBA" id="ARBA00022777"/>
    </source>
</evidence>
<keyword evidence="3" id="KW-0597">Phosphoprotein</keyword>